<name>A0A151SYX2_CAJCA</name>
<gene>
    <name evidence="1" type="ORF">KK1_015440</name>
</gene>
<dbReference type="PANTHER" id="PTHR11439">
    <property type="entry name" value="GAG-POL-RELATED RETROTRANSPOSON"/>
    <property type="match status" value="1"/>
</dbReference>
<evidence type="ECO:0000313" key="1">
    <source>
        <dbReference type="EMBL" id="KYP59993.1"/>
    </source>
</evidence>
<proteinExistence type="predicted"/>
<dbReference type="AlphaFoldDB" id="A0A151SYX2"/>
<reference evidence="1 2" key="1">
    <citation type="journal article" date="2012" name="Nat. Biotechnol.">
        <title>Draft genome sequence of pigeonpea (Cajanus cajan), an orphan legume crop of resource-poor farmers.</title>
        <authorList>
            <person name="Varshney R.K."/>
            <person name="Chen W."/>
            <person name="Li Y."/>
            <person name="Bharti A.K."/>
            <person name="Saxena R.K."/>
            <person name="Schlueter J.A."/>
            <person name="Donoghue M.T."/>
            <person name="Azam S."/>
            <person name="Fan G."/>
            <person name="Whaley A.M."/>
            <person name="Farmer A.D."/>
            <person name="Sheridan J."/>
            <person name="Iwata A."/>
            <person name="Tuteja R."/>
            <person name="Penmetsa R.V."/>
            <person name="Wu W."/>
            <person name="Upadhyaya H.D."/>
            <person name="Yang S.P."/>
            <person name="Shah T."/>
            <person name="Saxena K.B."/>
            <person name="Michael T."/>
            <person name="McCombie W.R."/>
            <person name="Yang B."/>
            <person name="Zhang G."/>
            <person name="Yang H."/>
            <person name="Wang J."/>
            <person name="Spillane C."/>
            <person name="Cook D.R."/>
            <person name="May G.D."/>
            <person name="Xu X."/>
            <person name="Jackson S.A."/>
        </authorList>
    </citation>
    <scope>NUCLEOTIDE SEQUENCE [LARGE SCALE GENOMIC DNA]</scope>
    <source>
        <strain evidence="2">cv. Asha</strain>
    </source>
</reference>
<dbReference type="CDD" id="cd09272">
    <property type="entry name" value="RNase_HI_RT_Ty1"/>
    <property type="match status" value="1"/>
</dbReference>
<organism evidence="1 2">
    <name type="scientific">Cajanus cajan</name>
    <name type="common">Pigeon pea</name>
    <name type="synonym">Cajanus indicus</name>
    <dbReference type="NCBI Taxonomy" id="3821"/>
    <lineage>
        <taxon>Eukaryota</taxon>
        <taxon>Viridiplantae</taxon>
        <taxon>Streptophyta</taxon>
        <taxon>Embryophyta</taxon>
        <taxon>Tracheophyta</taxon>
        <taxon>Spermatophyta</taxon>
        <taxon>Magnoliopsida</taxon>
        <taxon>eudicotyledons</taxon>
        <taxon>Gunneridae</taxon>
        <taxon>Pentapetalae</taxon>
        <taxon>rosids</taxon>
        <taxon>fabids</taxon>
        <taxon>Fabales</taxon>
        <taxon>Fabaceae</taxon>
        <taxon>Papilionoideae</taxon>
        <taxon>50 kb inversion clade</taxon>
        <taxon>NPAAA clade</taxon>
        <taxon>indigoferoid/millettioid clade</taxon>
        <taxon>Phaseoleae</taxon>
        <taxon>Cajanus</taxon>
    </lineage>
</organism>
<dbReference type="EMBL" id="CM003612">
    <property type="protein sequence ID" value="KYP59993.1"/>
    <property type="molecule type" value="Genomic_DNA"/>
</dbReference>
<dbReference type="Proteomes" id="UP000075243">
    <property type="component" value="Chromosome 10"/>
</dbReference>
<dbReference type="OMA" id="WCENKSA"/>
<sequence length="80" mass="8951">MGYVFFSLGSKVFSWTSKKQDVVAQCSVKVEYVTVATASNQTIWAKKVLTDLSHVQMELAMLWCENKSAILIAKNIIQHG</sequence>
<dbReference type="PANTHER" id="PTHR11439:SF502">
    <property type="entry name" value="SECRETED RXLR EFFECTOR PROTEIN 161-LIKE"/>
    <property type="match status" value="1"/>
</dbReference>
<accession>A0A151SYX2</accession>
<dbReference type="STRING" id="3821.A0A151SYX2"/>
<evidence type="ECO:0000313" key="2">
    <source>
        <dbReference type="Proteomes" id="UP000075243"/>
    </source>
</evidence>
<protein>
    <submittedName>
        <fullName evidence="1">Retrovirus-related Pol polyprotein from transposon TNT 1-94</fullName>
    </submittedName>
</protein>
<keyword evidence="2" id="KW-1185">Reference proteome</keyword>
<dbReference type="Gramene" id="C.cajan_15003.t">
    <property type="protein sequence ID" value="C.cajan_15003.t.cds1"/>
    <property type="gene ID" value="C.cajan_15003"/>
</dbReference>